<evidence type="ECO:0000313" key="1">
    <source>
        <dbReference type="EMBL" id="CDZ78857.1"/>
    </source>
</evidence>
<sequence>MGNISSFKKGLYKLALVVCTFCTISCSKSIENQTTKLEPLENCRSSVNPQLPQFVIGYGSLMHEDSKREDSFESGDNYPIYLTGFQRGWIEPGTDIGFSTTYLGVIKDAKAKINATYFKLNNSKAIYNYDKREDSYCRLEVSPKQIQALATKKLPHGQYWIYVSRSSLAHSPSQQKPIVQSYVDIFLSGCFQLEKKFHIQNFARDCVRTTNYWSGFWVNDRLYPRTAFDNDPYVAKIDPLLAKELPYYFKQIRIE</sequence>
<reference evidence="1 2" key="1">
    <citation type="submission" date="2014-06" db="EMBL/GenBank/DDBJ databases">
        <authorList>
            <person name="Urmite Genomes Urmite Genomes"/>
        </authorList>
    </citation>
    <scope>NUCLEOTIDE SEQUENCE [LARGE SCALE GENOMIC DNA]</scope>
</reference>
<dbReference type="RefSeq" id="WP_052403334.1">
    <property type="nucleotide sequence ID" value="NZ_CCVW01000004.1"/>
</dbReference>
<organism evidence="1 2">
    <name type="scientific">Legionella massiliensis</name>
    <dbReference type="NCBI Taxonomy" id="1034943"/>
    <lineage>
        <taxon>Bacteria</taxon>
        <taxon>Pseudomonadati</taxon>
        <taxon>Pseudomonadota</taxon>
        <taxon>Gammaproteobacteria</taxon>
        <taxon>Legionellales</taxon>
        <taxon>Legionellaceae</taxon>
        <taxon>Legionella</taxon>
    </lineage>
</organism>
<dbReference type="EMBL" id="CCSB01000004">
    <property type="protein sequence ID" value="CDZ78857.1"/>
    <property type="molecule type" value="Genomic_DNA"/>
</dbReference>
<dbReference type="eggNOG" id="COG3703">
    <property type="taxonomic scope" value="Bacteria"/>
</dbReference>
<evidence type="ECO:0008006" key="3">
    <source>
        <dbReference type="Google" id="ProtNLM"/>
    </source>
</evidence>
<keyword evidence="2" id="KW-1185">Reference proteome</keyword>
<proteinExistence type="predicted"/>
<dbReference type="Proteomes" id="UP000044071">
    <property type="component" value="Unassembled WGS sequence"/>
</dbReference>
<dbReference type="OrthoDB" id="8478713at2"/>
<evidence type="ECO:0000313" key="2">
    <source>
        <dbReference type="Proteomes" id="UP000044071"/>
    </source>
</evidence>
<protein>
    <recommendedName>
        <fullName evidence="3">Gamma-glutamylcyclotransferase AIG2-like domain-containing protein</fullName>
    </recommendedName>
</protein>
<dbReference type="AlphaFoldDB" id="A0A078L0T2"/>
<dbReference type="STRING" id="1034943.BN59_03172"/>
<accession>A0A078L0T2</accession>
<gene>
    <name evidence="1" type="ORF">BN59_03172</name>
</gene>
<name>A0A078L0T2_9GAMM</name>